<dbReference type="Proteomes" id="UP000019849">
    <property type="component" value="Unassembled WGS sequence"/>
</dbReference>
<dbReference type="SUPFAM" id="SSF47413">
    <property type="entry name" value="lambda repressor-like DNA-binding domains"/>
    <property type="match status" value="1"/>
</dbReference>
<dbReference type="InterPro" id="IPR001387">
    <property type="entry name" value="Cro/C1-type_HTH"/>
</dbReference>
<dbReference type="PANTHER" id="PTHR46797:SF1">
    <property type="entry name" value="METHYLPHOSPHONATE SYNTHASE"/>
    <property type="match status" value="1"/>
</dbReference>
<dbReference type="Pfam" id="PF01381">
    <property type="entry name" value="HTH_3"/>
    <property type="match status" value="1"/>
</dbReference>
<gene>
    <name evidence="3" type="ORF">BG36_09065</name>
</gene>
<dbReference type="eggNOG" id="COG1396">
    <property type="taxonomic scope" value="Bacteria"/>
</dbReference>
<dbReference type="HOGENOM" id="CLU_115401_0_0_5"/>
<dbReference type="PROSITE" id="PS50943">
    <property type="entry name" value="HTH_CROC1"/>
    <property type="match status" value="1"/>
</dbReference>
<dbReference type="PANTHER" id="PTHR46797">
    <property type="entry name" value="HTH-TYPE TRANSCRIPTIONAL REGULATOR"/>
    <property type="match status" value="1"/>
</dbReference>
<dbReference type="InterPro" id="IPR010982">
    <property type="entry name" value="Lambda_DNA-bd_dom_sf"/>
</dbReference>
<reference evidence="3 4" key="1">
    <citation type="submission" date="2014-02" db="EMBL/GenBank/DDBJ databases">
        <title>Aquamicrobium defluvii Genome sequencing.</title>
        <authorList>
            <person name="Wang X."/>
        </authorList>
    </citation>
    <scope>NUCLEOTIDE SEQUENCE [LARGE SCALE GENOMIC DNA]</scope>
    <source>
        <strain evidence="3 4">W13Z1</strain>
    </source>
</reference>
<comment type="caution">
    <text evidence="3">The sequence shown here is derived from an EMBL/GenBank/DDBJ whole genome shotgun (WGS) entry which is preliminary data.</text>
</comment>
<evidence type="ECO:0000259" key="2">
    <source>
        <dbReference type="PROSITE" id="PS50943"/>
    </source>
</evidence>
<dbReference type="InterPro" id="IPR050807">
    <property type="entry name" value="TransReg_Diox_bact_type"/>
</dbReference>
<feature type="domain" description="HTH cro/C1-type" evidence="2">
    <location>
        <begin position="108"/>
        <end position="162"/>
    </location>
</feature>
<name>A0A011UFC7_9HYPH</name>
<dbReference type="CDD" id="cd00093">
    <property type="entry name" value="HTH_XRE"/>
    <property type="match status" value="1"/>
</dbReference>
<dbReference type="EMBL" id="JENY01000020">
    <property type="protein sequence ID" value="EXL04866.1"/>
    <property type="molecule type" value="Genomic_DNA"/>
</dbReference>
<evidence type="ECO:0000313" key="3">
    <source>
        <dbReference type="EMBL" id="EXL04866.1"/>
    </source>
</evidence>
<evidence type="ECO:0000256" key="1">
    <source>
        <dbReference type="ARBA" id="ARBA00023125"/>
    </source>
</evidence>
<protein>
    <recommendedName>
        <fullName evidence="2">HTH cro/C1-type domain-containing protein</fullName>
    </recommendedName>
</protein>
<dbReference type="GO" id="GO:0005829">
    <property type="term" value="C:cytosol"/>
    <property type="evidence" value="ECO:0007669"/>
    <property type="project" value="TreeGrafter"/>
</dbReference>
<organism evidence="3 4">
    <name type="scientific">Aquamicrobium defluvii</name>
    <dbReference type="NCBI Taxonomy" id="69279"/>
    <lineage>
        <taxon>Bacteria</taxon>
        <taxon>Pseudomonadati</taxon>
        <taxon>Pseudomonadota</taxon>
        <taxon>Alphaproteobacteria</taxon>
        <taxon>Hyphomicrobiales</taxon>
        <taxon>Phyllobacteriaceae</taxon>
        <taxon>Aquamicrobium</taxon>
    </lineage>
</organism>
<dbReference type="GO" id="GO:0003677">
    <property type="term" value="F:DNA binding"/>
    <property type="evidence" value="ECO:0007669"/>
    <property type="project" value="UniProtKB-KW"/>
</dbReference>
<proteinExistence type="predicted"/>
<accession>A0A011UFC7</accession>
<evidence type="ECO:0000313" key="4">
    <source>
        <dbReference type="Proteomes" id="UP000019849"/>
    </source>
</evidence>
<dbReference type="PATRIC" id="fig|69279.3.peg.2911"/>
<sequence>MKKNEEGIVNNPLRSNIAAFLESERGRRNLFHQDMAALLRSSHGEGLSYRTYIQTCRQNNNVTLRTLEFMAAALEVSIATMLAGDAKIDDWVHALGDDDIRRRLADIINEERSERGLLRKEMAALLGVAQMTYTKLERGQGNISVDTIAGIAGALGRDPATFLFCRDRKRHKSA</sequence>
<keyword evidence="1" id="KW-0238">DNA-binding</keyword>
<dbReference type="GO" id="GO:0003700">
    <property type="term" value="F:DNA-binding transcription factor activity"/>
    <property type="evidence" value="ECO:0007669"/>
    <property type="project" value="TreeGrafter"/>
</dbReference>
<dbReference type="AlphaFoldDB" id="A0A011UFC7"/>
<dbReference type="Gene3D" id="1.10.260.40">
    <property type="entry name" value="lambda repressor-like DNA-binding domains"/>
    <property type="match status" value="2"/>
</dbReference>
<dbReference type="SMART" id="SM00530">
    <property type="entry name" value="HTH_XRE"/>
    <property type="match status" value="1"/>
</dbReference>